<dbReference type="SUPFAM" id="SSF53720">
    <property type="entry name" value="ALDH-like"/>
    <property type="match status" value="1"/>
</dbReference>
<evidence type="ECO:0000256" key="1">
    <source>
        <dbReference type="ARBA" id="ARBA00022857"/>
    </source>
</evidence>
<keyword evidence="2" id="KW-0472">Membrane</keyword>
<evidence type="ECO:0000313" key="3">
    <source>
        <dbReference type="EMBL" id="RJG03475.1"/>
    </source>
</evidence>
<evidence type="ECO:0000313" key="4">
    <source>
        <dbReference type="Proteomes" id="UP000266327"/>
    </source>
</evidence>
<comment type="caution">
    <text evidence="3">The sequence shown here is derived from an EMBL/GenBank/DDBJ whole genome shotgun (WGS) entry which is preliminary data.</text>
</comment>
<reference evidence="4" key="1">
    <citation type="submission" date="2018-09" db="EMBL/GenBank/DDBJ databases">
        <authorList>
            <person name="Zhu H."/>
        </authorList>
    </citation>
    <scope>NUCLEOTIDE SEQUENCE [LARGE SCALE GENOMIC DNA]</scope>
    <source>
        <strain evidence="4">K1S02-23</strain>
    </source>
</reference>
<dbReference type="Proteomes" id="UP000266327">
    <property type="component" value="Unassembled WGS sequence"/>
</dbReference>
<dbReference type="AlphaFoldDB" id="A0A3A3G752"/>
<keyword evidence="2" id="KW-1133">Transmembrane helix</keyword>
<dbReference type="InterPro" id="IPR008670">
    <property type="entry name" value="CoA_reduct_LuxC"/>
</dbReference>
<protein>
    <submittedName>
        <fullName evidence="3">Long-chain-fatty-acyl-CoA reductase</fullName>
    </submittedName>
</protein>
<dbReference type="InterPro" id="IPR016161">
    <property type="entry name" value="Ald_DH/histidinol_DH"/>
</dbReference>
<evidence type="ECO:0000256" key="2">
    <source>
        <dbReference type="SAM" id="Phobius"/>
    </source>
</evidence>
<dbReference type="EMBL" id="QYUQ01000002">
    <property type="protein sequence ID" value="RJG03475.1"/>
    <property type="molecule type" value="Genomic_DNA"/>
</dbReference>
<keyword evidence="1" id="KW-0521">NADP</keyword>
<dbReference type="CDD" id="cd07080">
    <property type="entry name" value="ALDH_Acyl-CoA-Red_LuxC"/>
    <property type="match status" value="1"/>
</dbReference>
<name>A0A3A3G752_9BURK</name>
<dbReference type="GO" id="GO:0003995">
    <property type="term" value="F:acyl-CoA dehydrogenase activity"/>
    <property type="evidence" value="ECO:0007669"/>
    <property type="project" value="InterPro"/>
</dbReference>
<feature type="transmembrane region" description="Helical" evidence="2">
    <location>
        <begin position="158"/>
        <end position="179"/>
    </location>
</feature>
<organism evidence="3 4">
    <name type="scientific">Noviherbaspirillum sedimenti</name>
    <dbReference type="NCBI Taxonomy" id="2320865"/>
    <lineage>
        <taxon>Bacteria</taxon>
        <taxon>Pseudomonadati</taxon>
        <taxon>Pseudomonadota</taxon>
        <taxon>Betaproteobacteria</taxon>
        <taxon>Burkholderiales</taxon>
        <taxon>Oxalobacteraceae</taxon>
        <taxon>Noviherbaspirillum</taxon>
    </lineage>
</organism>
<dbReference type="OrthoDB" id="580775at2"/>
<dbReference type="RefSeq" id="WP_119786968.1">
    <property type="nucleotide sequence ID" value="NZ_QYUQ01000002.1"/>
</dbReference>
<accession>A0A3A3G752</accession>
<keyword evidence="2" id="KW-0812">Transmembrane</keyword>
<proteinExistence type="predicted"/>
<keyword evidence="4" id="KW-1185">Reference proteome</keyword>
<sequence length="472" mass="51327">MNSVTTPGLASTPLSVGNIIKGRYIEGGAEVYGPPHAQFATSELVLNDLVWKRSEPGPAFETPLAEIMDVLAETGKWLAKDPDGLVAESLEKAARTSPLPYAVLKRSFALLPAQFDRAQLEYQVEREFGGADILDGWRQMPTPPSGRNHRVRAYPPRIVHIIAGNAPLAAALTIVWAALTKGVHLLKLPSNDLFTATMLIRAIASVAPGHPLAQSFSTAYWRGGDTKVESALFRPQYFDKIAAWGGDTTLRNAKNYIGPGFELVAFDPKTSISMIGREAFESDAVLTKVADLAATDATLIEQQACASSRYQFVEGSTEEVDRYCAKLIEKMGVERPFCTPEGRPLPTDMREEVEGLRGMDDFYRVWGDYNGSGVVIRSEDPVGFHPDGRVVNVVAVPNLADALQYVTLATQTVGVYPPARKAELRNALACAGVQRVVDIGNAGGVERGLPHDGFYPLQRFVRWVNDEGGEVS</sequence>
<dbReference type="GO" id="GO:0008218">
    <property type="term" value="P:bioluminescence"/>
    <property type="evidence" value="ECO:0007669"/>
    <property type="project" value="InterPro"/>
</dbReference>
<dbReference type="Pfam" id="PF05893">
    <property type="entry name" value="LuxC"/>
    <property type="match status" value="1"/>
</dbReference>
<gene>
    <name evidence="3" type="ORF">D3878_19295</name>
</gene>